<dbReference type="GO" id="GO:0051287">
    <property type="term" value="F:NAD binding"/>
    <property type="evidence" value="ECO:0007669"/>
    <property type="project" value="InterPro"/>
</dbReference>
<dbReference type="InterPro" id="IPR017476">
    <property type="entry name" value="UDP-Glc/GDP-Man"/>
</dbReference>
<name>A0A0F8ZPZ5_9ZZZZ</name>
<proteinExistence type="predicted"/>
<dbReference type="AlphaFoldDB" id="A0A0F8ZPZ5"/>
<dbReference type="GO" id="GO:0000271">
    <property type="term" value="P:polysaccharide biosynthetic process"/>
    <property type="evidence" value="ECO:0007669"/>
    <property type="project" value="InterPro"/>
</dbReference>
<sequence>LKGAKVLVLGLAYKKDIDDVRESPSISLIELLRYRGAKVDYNDPHCPRTHKMREHDLKMTSKKLSAAMLKRYDVVLISTDHSSYDYQWIVDNSQLVIDTRNATAKVRRGRKKIVKA</sequence>
<reference evidence="2" key="1">
    <citation type="journal article" date="2015" name="Nature">
        <title>Complex archaea that bridge the gap between prokaryotes and eukaryotes.</title>
        <authorList>
            <person name="Spang A."/>
            <person name="Saw J.H."/>
            <person name="Jorgensen S.L."/>
            <person name="Zaremba-Niedzwiedzka K."/>
            <person name="Martijn J."/>
            <person name="Lind A.E."/>
            <person name="van Eijk R."/>
            <person name="Schleper C."/>
            <person name="Guy L."/>
            <person name="Ettema T.J."/>
        </authorList>
    </citation>
    <scope>NUCLEOTIDE SEQUENCE</scope>
</reference>
<feature type="domain" description="UDP-glucose/GDP-mannose dehydrogenase C-terminal" evidence="1">
    <location>
        <begin position="7"/>
        <end position="105"/>
    </location>
</feature>
<dbReference type="InterPro" id="IPR036220">
    <property type="entry name" value="UDP-Glc/GDP-Man_DH_C_sf"/>
</dbReference>
<gene>
    <name evidence="2" type="ORF">LCGC14_3009030</name>
</gene>
<dbReference type="EMBL" id="LAZR01062226">
    <property type="protein sequence ID" value="KKK61966.1"/>
    <property type="molecule type" value="Genomic_DNA"/>
</dbReference>
<dbReference type="PIRSF" id="PIRSF000124">
    <property type="entry name" value="UDPglc_GDPman_dh"/>
    <property type="match status" value="1"/>
</dbReference>
<feature type="non-terminal residue" evidence="2">
    <location>
        <position position="1"/>
    </location>
</feature>
<organism evidence="2">
    <name type="scientific">marine sediment metagenome</name>
    <dbReference type="NCBI Taxonomy" id="412755"/>
    <lineage>
        <taxon>unclassified sequences</taxon>
        <taxon>metagenomes</taxon>
        <taxon>ecological metagenomes</taxon>
    </lineage>
</organism>
<dbReference type="InterPro" id="IPR014027">
    <property type="entry name" value="UDP-Glc/GDP-Man_DH_C"/>
</dbReference>
<comment type="caution">
    <text evidence="2">The sequence shown here is derived from an EMBL/GenBank/DDBJ whole genome shotgun (WGS) entry which is preliminary data.</text>
</comment>
<dbReference type="SMART" id="SM00984">
    <property type="entry name" value="UDPG_MGDP_dh_C"/>
    <property type="match status" value="1"/>
</dbReference>
<dbReference type="Pfam" id="PF03720">
    <property type="entry name" value="UDPG_MGDP_dh_C"/>
    <property type="match status" value="1"/>
</dbReference>
<dbReference type="Gene3D" id="3.40.50.720">
    <property type="entry name" value="NAD(P)-binding Rossmann-like Domain"/>
    <property type="match status" value="1"/>
</dbReference>
<accession>A0A0F8ZPZ5</accession>
<dbReference type="GO" id="GO:0016628">
    <property type="term" value="F:oxidoreductase activity, acting on the CH-CH group of donors, NAD or NADP as acceptor"/>
    <property type="evidence" value="ECO:0007669"/>
    <property type="project" value="InterPro"/>
</dbReference>
<dbReference type="PANTHER" id="PTHR43491:SF1">
    <property type="entry name" value="UDP-N-ACETYL-D-MANNOSAMINE DEHYDROGENASE"/>
    <property type="match status" value="1"/>
</dbReference>
<dbReference type="PIRSF" id="PIRSF500136">
    <property type="entry name" value="UDP_ManNAc_DH"/>
    <property type="match status" value="1"/>
</dbReference>
<evidence type="ECO:0000259" key="1">
    <source>
        <dbReference type="SMART" id="SM00984"/>
    </source>
</evidence>
<dbReference type="GO" id="GO:0016616">
    <property type="term" value="F:oxidoreductase activity, acting on the CH-OH group of donors, NAD or NADP as acceptor"/>
    <property type="evidence" value="ECO:0007669"/>
    <property type="project" value="InterPro"/>
</dbReference>
<dbReference type="PANTHER" id="PTHR43491">
    <property type="entry name" value="UDP-N-ACETYL-D-MANNOSAMINE DEHYDROGENASE"/>
    <property type="match status" value="1"/>
</dbReference>
<protein>
    <recommendedName>
        <fullName evidence="1">UDP-glucose/GDP-mannose dehydrogenase C-terminal domain-containing protein</fullName>
    </recommendedName>
</protein>
<dbReference type="InterPro" id="IPR028359">
    <property type="entry name" value="UDP_ManNAc/GlcNAc_DH"/>
</dbReference>
<dbReference type="SUPFAM" id="SSF52413">
    <property type="entry name" value="UDP-glucose/GDP-mannose dehydrogenase C-terminal domain"/>
    <property type="match status" value="1"/>
</dbReference>
<evidence type="ECO:0000313" key="2">
    <source>
        <dbReference type="EMBL" id="KKK61966.1"/>
    </source>
</evidence>